<accession>A0ABY7JM06</accession>
<evidence type="ECO:0000313" key="4">
    <source>
        <dbReference type="Proteomes" id="UP001164187"/>
    </source>
</evidence>
<dbReference type="NCBIfam" id="NF009150">
    <property type="entry name" value="PRK12497.1-3"/>
    <property type="match status" value="1"/>
</dbReference>
<evidence type="ECO:0000256" key="2">
    <source>
        <dbReference type="HAMAP-Rule" id="MF_00048"/>
    </source>
</evidence>
<keyword evidence="4" id="KW-1185">Reference proteome</keyword>
<dbReference type="Proteomes" id="UP001164187">
    <property type="component" value="Chromosome"/>
</dbReference>
<comment type="similarity">
    <text evidence="1 2">Belongs to the UPF0102 family.</text>
</comment>
<dbReference type="InterPro" id="IPR003509">
    <property type="entry name" value="UPF0102_YraN-like"/>
</dbReference>
<protein>
    <recommendedName>
        <fullName evidence="2">UPF0102 protein O0R46_05805</fullName>
    </recommendedName>
</protein>
<dbReference type="InterPro" id="IPR011335">
    <property type="entry name" value="Restrct_endonuc-II-like"/>
</dbReference>
<evidence type="ECO:0000313" key="3">
    <source>
        <dbReference type="EMBL" id="WAW14120.1"/>
    </source>
</evidence>
<dbReference type="Pfam" id="PF02021">
    <property type="entry name" value="UPF0102"/>
    <property type="match status" value="1"/>
</dbReference>
<sequence>MNRYELGKLGEEAVAIYLEKRGYHTLNRNFRIRNGEIDIIFTESNTLIFGEVKTRTNEKFGLPCQAVDIKKMNKIINVARYFIACNNIKDMNIRFDIFEVYYKERKIRHIKNAYELR</sequence>
<dbReference type="RefSeq" id="WP_269310781.1">
    <property type="nucleotide sequence ID" value="NZ_CP114052.1"/>
</dbReference>
<dbReference type="HAMAP" id="MF_00048">
    <property type="entry name" value="UPF0102"/>
    <property type="match status" value="1"/>
</dbReference>
<gene>
    <name evidence="3" type="ORF">O0R46_05805</name>
</gene>
<dbReference type="InterPro" id="IPR011856">
    <property type="entry name" value="tRNA_endonuc-like_dom_sf"/>
</dbReference>
<dbReference type="NCBIfam" id="TIGR00252">
    <property type="entry name" value="YraN family protein"/>
    <property type="match status" value="1"/>
</dbReference>
<organism evidence="3 4">
    <name type="scientific">Peptostreptococcus equinus</name>
    <dbReference type="NCBI Taxonomy" id="3003601"/>
    <lineage>
        <taxon>Bacteria</taxon>
        <taxon>Bacillati</taxon>
        <taxon>Bacillota</taxon>
        <taxon>Clostridia</taxon>
        <taxon>Peptostreptococcales</taxon>
        <taxon>Peptostreptococcaceae</taxon>
        <taxon>Peptostreptococcus</taxon>
    </lineage>
</organism>
<dbReference type="Gene3D" id="3.40.1350.10">
    <property type="match status" value="1"/>
</dbReference>
<evidence type="ECO:0000256" key="1">
    <source>
        <dbReference type="ARBA" id="ARBA00006738"/>
    </source>
</evidence>
<dbReference type="CDD" id="cd20736">
    <property type="entry name" value="PoNe_Nuclease"/>
    <property type="match status" value="1"/>
</dbReference>
<dbReference type="PANTHER" id="PTHR34039:SF1">
    <property type="entry name" value="UPF0102 PROTEIN YRAN"/>
    <property type="match status" value="1"/>
</dbReference>
<dbReference type="EMBL" id="CP114052">
    <property type="protein sequence ID" value="WAW14120.1"/>
    <property type="molecule type" value="Genomic_DNA"/>
</dbReference>
<dbReference type="SUPFAM" id="SSF52980">
    <property type="entry name" value="Restriction endonuclease-like"/>
    <property type="match status" value="1"/>
</dbReference>
<dbReference type="PANTHER" id="PTHR34039">
    <property type="entry name" value="UPF0102 PROTEIN YRAN"/>
    <property type="match status" value="1"/>
</dbReference>
<proteinExistence type="inferred from homology"/>
<name>A0ABY7JM06_9FIRM</name>
<reference evidence="3" key="1">
    <citation type="submission" date="2022-12" db="EMBL/GenBank/DDBJ databases">
        <title>Peptostreptococcus.</title>
        <authorList>
            <person name="Lee S.H."/>
        </authorList>
    </citation>
    <scope>NUCLEOTIDE SEQUENCE</scope>
    <source>
        <strain evidence="3">CBA3647</strain>
    </source>
</reference>